<feature type="domain" description="GHMP kinase N-terminal" evidence="3">
    <location>
        <begin position="81"/>
        <end position="175"/>
    </location>
</feature>
<evidence type="ECO:0000259" key="4">
    <source>
        <dbReference type="Pfam" id="PF08544"/>
    </source>
</evidence>
<dbReference type="Proteomes" id="UP000694257">
    <property type="component" value="Chromosome"/>
</dbReference>
<sequence length="374" mass="40418">MITCSAPGKLFVVGEYAVVEPGRLAILVAVDRRVSVTVSPGELAGRVAVRSDLYSGTVEFVRVDARLVPCVDDSGPAPRLNHVVSAIETVERLIVERGLPVRPLTLDITSELHEDGTKFGLGSSGAVTVATISAVGAFYGLDLTPEQRYRLAMLATARIAARASGGDLAASVWGGWIAYSAPDRTDILGMAERLGIDRAIHAEWPGFSIKRLQPPADLTFEVGWTGVPAATDTLVAGLAERNRNNDSFYRSFLWRSDECVRTCIAALRDGENREFLRQIRRFRDLLQTADGITRIGIFTPRMTTLCDTVEKVGGAAKPSGAGGGDCGIAFLDNTAHHQLETLRARWRAAGIRPLSIRVPAVEKEARDDDRQPQG</sequence>
<dbReference type="PANTHER" id="PTHR43290:SF2">
    <property type="entry name" value="MEVALONATE KINASE"/>
    <property type="match status" value="1"/>
</dbReference>
<feature type="domain" description="GHMP kinase C-terminal" evidence="4">
    <location>
        <begin position="265"/>
        <end position="338"/>
    </location>
</feature>
<reference evidence="5 6" key="1">
    <citation type="submission" date="2021-07" db="EMBL/GenBank/DDBJ databases">
        <title>Whole Genome Sequence of Nocardia Iowensis.</title>
        <authorList>
            <person name="Lamm A."/>
            <person name="Collins-Fairclough A.M."/>
            <person name="Bunk B."/>
            <person name="Sproer C."/>
        </authorList>
    </citation>
    <scope>NUCLEOTIDE SEQUENCE [LARGE SCALE GENOMIC DNA]</scope>
    <source>
        <strain evidence="5 6">NRRL 5646</strain>
    </source>
</reference>
<accession>A0ABX8RKD3</accession>
<protein>
    <submittedName>
        <fullName evidence="5">Phosphomevalonate kinase</fullName>
        <ecNumber evidence="5">2.7.4.2</ecNumber>
    </submittedName>
</protein>
<keyword evidence="2 5" id="KW-0418">Kinase</keyword>
<keyword evidence="1 5" id="KW-0808">Transferase</keyword>
<dbReference type="NCBIfam" id="TIGR01220">
    <property type="entry name" value="Pmev_kin_Gr_pos"/>
    <property type="match status" value="1"/>
</dbReference>
<name>A0ABX8RKD3_NOCIO</name>
<evidence type="ECO:0000313" key="6">
    <source>
        <dbReference type="Proteomes" id="UP000694257"/>
    </source>
</evidence>
<dbReference type="InterPro" id="IPR006204">
    <property type="entry name" value="GHMP_kinase_N_dom"/>
</dbReference>
<dbReference type="Pfam" id="PF00288">
    <property type="entry name" value="GHMP_kinases_N"/>
    <property type="match status" value="1"/>
</dbReference>
<keyword evidence="6" id="KW-1185">Reference proteome</keyword>
<gene>
    <name evidence="5" type="ORF">KV110_32270</name>
</gene>
<organism evidence="5 6">
    <name type="scientific">Nocardia iowensis</name>
    <dbReference type="NCBI Taxonomy" id="204891"/>
    <lineage>
        <taxon>Bacteria</taxon>
        <taxon>Bacillati</taxon>
        <taxon>Actinomycetota</taxon>
        <taxon>Actinomycetes</taxon>
        <taxon>Mycobacteriales</taxon>
        <taxon>Nocardiaceae</taxon>
        <taxon>Nocardia</taxon>
    </lineage>
</organism>
<evidence type="ECO:0000256" key="2">
    <source>
        <dbReference type="ARBA" id="ARBA00022777"/>
    </source>
</evidence>
<evidence type="ECO:0000256" key="1">
    <source>
        <dbReference type="ARBA" id="ARBA00022679"/>
    </source>
</evidence>
<dbReference type="GO" id="GO:0004631">
    <property type="term" value="F:phosphomevalonate kinase activity"/>
    <property type="evidence" value="ECO:0007669"/>
    <property type="project" value="UniProtKB-EC"/>
</dbReference>
<dbReference type="InterPro" id="IPR013750">
    <property type="entry name" value="GHMP_kinase_C_dom"/>
</dbReference>
<evidence type="ECO:0000313" key="5">
    <source>
        <dbReference type="EMBL" id="QXN90070.1"/>
    </source>
</evidence>
<dbReference type="PANTHER" id="PTHR43290">
    <property type="entry name" value="MEVALONATE KINASE"/>
    <property type="match status" value="1"/>
</dbReference>
<dbReference type="InterPro" id="IPR005917">
    <property type="entry name" value="Pmev_kinase_bact"/>
</dbReference>
<proteinExistence type="predicted"/>
<dbReference type="RefSeq" id="WP_218470942.1">
    <property type="nucleotide sequence ID" value="NZ_BAABJN010000006.1"/>
</dbReference>
<dbReference type="Pfam" id="PF08544">
    <property type="entry name" value="GHMP_kinases_C"/>
    <property type="match status" value="1"/>
</dbReference>
<dbReference type="EC" id="2.7.4.2" evidence="5"/>
<dbReference type="InterPro" id="IPR006205">
    <property type="entry name" value="Mev_gal_kin"/>
</dbReference>
<dbReference type="EMBL" id="CP078145">
    <property type="protein sequence ID" value="QXN90070.1"/>
    <property type="molecule type" value="Genomic_DNA"/>
</dbReference>
<evidence type="ECO:0000259" key="3">
    <source>
        <dbReference type="Pfam" id="PF00288"/>
    </source>
</evidence>